<feature type="non-terminal residue" evidence="2">
    <location>
        <position position="1"/>
    </location>
</feature>
<organism evidence="2 3">
    <name type="scientific">Pristionchus entomophagus</name>
    <dbReference type="NCBI Taxonomy" id="358040"/>
    <lineage>
        <taxon>Eukaryota</taxon>
        <taxon>Metazoa</taxon>
        <taxon>Ecdysozoa</taxon>
        <taxon>Nematoda</taxon>
        <taxon>Chromadorea</taxon>
        <taxon>Rhabditida</taxon>
        <taxon>Rhabditina</taxon>
        <taxon>Diplogasteromorpha</taxon>
        <taxon>Diplogasteroidea</taxon>
        <taxon>Neodiplogasteridae</taxon>
        <taxon>Pristionchus</taxon>
    </lineage>
</organism>
<protein>
    <submittedName>
        <fullName evidence="2">Uncharacterized protein</fullName>
    </submittedName>
</protein>
<name>A0AAV5TYF7_9BILA</name>
<evidence type="ECO:0000313" key="3">
    <source>
        <dbReference type="Proteomes" id="UP001432027"/>
    </source>
</evidence>
<feature type="non-terminal residue" evidence="2">
    <location>
        <position position="105"/>
    </location>
</feature>
<dbReference type="EMBL" id="BTSX01000005">
    <property type="protein sequence ID" value="GMS99243.1"/>
    <property type="molecule type" value="Genomic_DNA"/>
</dbReference>
<accession>A0AAV5TYF7</accession>
<reference evidence="2" key="1">
    <citation type="submission" date="2023-10" db="EMBL/GenBank/DDBJ databases">
        <title>Genome assembly of Pristionchus species.</title>
        <authorList>
            <person name="Yoshida K."/>
            <person name="Sommer R.J."/>
        </authorList>
    </citation>
    <scope>NUCLEOTIDE SEQUENCE</scope>
    <source>
        <strain evidence="2">RS0144</strain>
    </source>
</reference>
<keyword evidence="3" id="KW-1185">Reference proteome</keyword>
<evidence type="ECO:0000313" key="2">
    <source>
        <dbReference type="EMBL" id="GMS99246.1"/>
    </source>
</evidence>
<gene>
    <name evidence="1" type="ORF">PENTCL1PPCAC_21418</name>
    <name evidence="2" type="ORF">PENTCL1PPCAC_21421</name>
</gene>
<dbReference type="Proteomes" id="UP001432027">
    <property type="component" value="Unassembled WGS sequence"/>
</dbReference>
<dbReference type="EMBL" id="BTSX01000005">
    <property type="protein sequence ID" value="GMS99246.1"/>
    <property type="molecule type" value="Genomic_DNA"/>
</dbReference>
<sequence>VTKHNMSMGHSSSDKEYSLGSVGSLLDPLGEFGISIDLLLEISHLLESIKESGHIMVHYAHVINDDEVDPCERITHHMTVRAVLLQIFGENTVEFVSCRLAHILF</sequence>
<proteinExistence type="predicted"/>
<evidence type="ECO:0000313" key="1">
    <source>
        <dbReference type="EMBL" id="GMS99243.1"/>
    </source>
</evidence>
<comment type="caution">
    <text evidence="2">The sequence shown here is derived from an EMBL/GenBank/DDBJ whole genome shotgun (WGS) entry which is preliminary data.</text>
</comment>
<dbReference type="AlphaFoldDB" id="A0AAV5TYF7"/>